<evidence type="ECO:0000313" key="2">
    <source>
        <dbReference type="EMBL" id="KZC07037.1"/>
    </source>
</evidence>
<feature type="region of interest" description="Disordered" evidence="1">
    <location>
        <begin position="116"/>
        <end position="143"/>
    </location>
</feature>
<feature type="region of interest" description="Disordered" evidence="1">
    <location>
        <begin position="1"/>
        <end position="92"/>
    </location>
</feature>
<gene>
    <name evidence="2" type="ORF">WN55_08921</name>
</gene>
<feature type="compositionally biased region" description="Basic and acidic residues" evidence="1">
    <location>
        <begin position="7"/>
        <end position="17"/>
    </location>
</feature>
<dbReference type="AlphaFoldDB" id="A0A154P572"/>
<evidence type="ECO:0000313" key="3">
    <source>
        <dbReference type="Proteomes" id="UP000076502"/>
    </source>
</evidence>
<feature type="compositionally biased region" description="Basic and acidic residues" evidence="1">
    <location>
        <begin position="76"/>
        <end position="89"/>
    </location>
</feature>
<sequence>MEAESLEEGKLEFRDAKSASVSCTGPNSGEGGGDQWGEDEGRKSGKTGLAAEEEVETRDPKSRRYDTGRRRRRRSREGSKAGGAEEKKLMPSVCLKQGPGAAAAINFDIIHEASSALPRKKRKPEGWGGSERNSPPVTQPTMLSRERFVKKMELLLPEGVDIGIFIEEMRDASIRIEKLAVNA</sequence>
<protein>
    <submittedName>
        <fullName evidence="2">Uncharacterized protein</fullName>
    </submittedName>
</protein>
<feature type="compositionally biased region" description="Polar residues" evidence="1">
    <location>
        <begin position="131"/>
        <end position="142"/>
    </location>
</feature>
<dbReference type="EMBL" id="KQ434820">
    <property type="protein sequence ID" value="KZC07037.1"/>
    <property type="molecule type" value="Genomic_DNA"/>
</dbReference>
<dbReference type="Proteomes" id="UP000076502">
    <property type="component" value="Unassembled WGS sequence"/>
</dbReference>
<evidence type="ECO:0000256" key="1">
    <source>
        <dbReference type="SAM" id="MobiDB-lite"/>
    </source>
</evidence>
<keyword evidence="3" id="KW-1185">Reference proteome</keyword>
<accession>A0A154P572</accession>
<reference evidence="2 3" key="1">
    <citation type="submission" date="2015-07" db="EMBL/GenBank/DDBJ databases">
        <title>The genome of Dufourea novaeangliae.</title>
        <authorList>
            <person name="Pan H."/>
            <person name="Kapheim K."/>
        </authorList>
    </citation>
    <scope>NUCLEOTIDE SEQUENCE [LARGE SCALE GENOMIC DNA]</scope>
    <source>
        <strain evidence="2">0120121106</strain>
        <tissue evidence="2">Whole body</tissue>
    </source>
</reference>
<organism evidence="2 3">
    <name type="scientific">Dufourea novaeangliae</name>
    <name type="common">Sweat bee</name>
    <dbReference type="NCBI Taxonomy" id="178035"/>
    <lineage>
        <taxon>Eukaryota</taxon>
        <taxon>Metazoa</taxon>
        <taxon>Ecdysozoa</taxon>
        <taxon>Arthropoda</taxon>
        <taxon>Hexapoda</taxon>
        <taxon>Insecta</taxon>
        <taxon>Pterygota</taxon>
        <taxon>Neoptera</taxon>
        <taxon>Endopterygota</taxon>
        <taxon>Hymenoptera</taxon>
        <taxon>Apocrita</taxon>
        <taxon>Aculeata</taxon>
        <taxon>Apoidea</taxon>
        <taxon>Anthophila</taxon>
        <taxon>Halictidae</taxon>
        <taxon>Rophitinae</taxon>
        <taxon>Dufourea</taxon>
    </lineage>
</organism>
<feature type="compositionally biased region" description="Basic and acidic residues" evidence="1">
    <location>
        <begin position="57"/>
        <end position="68"/>
    </location>
</feature>
<name>A0A154P572_DUFNO</name>
<proteinExistence type="predicted"/>